<dbReference type="PANTHER" id="PTHR11608:SF0">
    <property type="entry name" value="BIFUNCTIONAL PROTEIN PYRR"/>
    <property type="match status" value="1"/>
</dbReference>
<reference evidence="1 2" key="1">
    <citation type="journal article" date="2023" name="Microbiol. Spectr.">
        <title>Symbiosis of Carpenter Bees with Uncharacterized Lactic Acid Bacteria Showing NAD Auxotrophy.</title>
        <authorList>
            <person name="Kawasaki S."/>
            <person name="Ozawa K."/>
            <person name="Mori T."/>
            <person name="Yamamoto A."/>
            <person name="Ito M."/>
            <person name="Ohkuma M."/>
            <person name="Sakamoto M."/>
            <person name="Matsutani M."/>
        </authorList>
    </citation>
    <scope>NUCLEOTIDE SEQUENCE [LARGE SCALE GENOMIC DNA]</scope>
    <source>
        <strain evidence="1 2">XA3</strain>
    </source>
</reference>
<dbReference type="AlphaFoldDB" id="A0AAU9CX80"/>
<evidence type="ECO:0000313" key="2">
    <source>
        <dbReference type="Proteomes" id="UP001321861"/>
    </source>
</evidence>
<sequence length="158" mass="17501">MVKKIINAIGLNRSITRIAVEIIEENNSYKNNLIFVGTENAGNEIAKRLANAIEDLEDISIPVITLEQLTKEKGEVSDKIVVLVTKVISKGWLIEEAINKILSLGKPRSIQLAVLIDRGHRELPIGANYIGKNVPTAKSEFVEVRLNEIDGEDAVYLQ</sequence>
<dbReference type="KEGG" id="xap:XA3_10450"/>
<proteinExistence type="predicted"/>
<accession>A0AAU9CX80</accession>
<keyword evidence="2" id="KW-1185">Reference proteome</keyword>
<dbReference type="EMBL" id="AP026802">
    <property type="protein sequence ID" value="BDR58604.1"/>
    <property type="molecule type" value="Genomic_DNA"/>
</dbReference>
<dbReference type="InterPro" id="IPR050137">
    <property type="entry name" value="PyrR_bifunctional"/>
</dbReference>
<dbReference type="Gene3D" id="3.40.50.2020">
    <property type="match status" value="1"/>
</dbReference>
<evidence type="ECO:0000313" key="1">
    <source>
        <dbReference type="EMBL" id="BDR58604.1"/>
    </source>
</evidence>
<name>A0AAU9CX80_9LACO</name>
<dbReference type="PANTHER" id="PTHR11608">
    <property type="entry name" value="BIFUNCTIONAL PROTEIN PYRR"/>
    <property type="match status" value="1"/>
</dbReference>
<dbReference type="RefSeq" id="WP_317636481.1">
    <property type="nucleotide sequence ID" value="NZ_AP026802.1"/>
</dbReference>
<protein>
    <submittedName>
        <fullName evidence="1">Bifunctional protein PyrR</fullName>
    </submittedName>
</protein>
<gene>
    <name evidence="1" type="primary">pyrR</name>
    <name evidence="1" type="ORF">XA3_10450</name>
</gene>
<dbReference type="SUPFAM" id="SSF53271">
    <property type="entry name" value="PRTase-like"/>
    <property type="match status" value="1"/>
</dbReference>
<organism evidence="1 2">
    <name type="scientific">Xylocopilactobacillus apicola</name>
    <dbReference type="NCBI Taxonomy" id="2932184"/>
    <lineage>
        <taxon>Bacteria</taxon>
        <taxon>Bacillati</taxon>
        <taxon>Bacillota</taxon>
        <taxon>Bacilli</taxon>
        <taxon>Lactobacillales</taxon>
        <taxon>Lactobacillaceae</taxon>
        <taxon>Xylocopilactobacillus</taxon>
    </lineage>
</organism>
<dbReference type="Proteomes" id="UP001321861">
    <property type="component" value="Chromosome"/>
</dbReference>
<dbReference type="InterPro" id="IPR029057">
    <property type="entry name" value="PRTase-like"/>
</dbReference>